<protein>
    <submittedName>
        <fullName evidence="1">Uncharacterized protein</fullName>
    </submittedName>
</protein>
<organism evidence="1 2">
    <name type="scientific">Pyrodictium delaneyi</name>
    <dbReference type="NCBI Taxonomy" id="1273541"/>
    <lineage>
        <taxon>Archaea</taxon>
        <taxon>Thermoproteota</taxon>
        <taxon>Thermoprotei</taxon>
        <taxon>Desulfurococcales</taxon>
        <taxon>Pyrodictiaceae</taxon>
        <taxon>Pyrodictium</taxon>
    </lineage>
</organism>
<sequence length="165" mass="18905">MSTEIEAMLEALDEDYVNIWPALRVLMRRDERVRRAVELLENDDVESAVELLRRAGLEDDQIVYIISTVRRVPLEDAEELYEKASHATQTVPRQKKEKMQLNTYAENWVIQQVIQLIAQSPGMPGGAAHGTVTRGMRVQLELQRFKPEETEDKTINNIYRGPAAS</sequence>
<proteinExistence type="predicted"/>
<name>A0A833E9H5_9CREN</name>
<evidence type="ECO:0000313" key="1">
    <source>
        <dbReference type="EMBL" id="HIQ24163.1"/>
    </source>
</evidence>
<gene>
    <name evidence="1" type="ORF">EYH50_03850</name>
</gene>
<dbReference type="AlphaFoldDB" id="A0A833E9H5"/>
<comment type="caution">
    <text evidence="1">The sequence shown here is derived from an EMBL/GenBank/DDBJ whole genome shotgun (WGS) entry which is preliminary data.</text>
</comment>
<reference evidence="1" key="1">
    <citation type="journal article" date="2020" name="ISME J.">
        <title>Gammaproteobacteria mediating utilization of methyl-, sulfur- and petroleum organic compounds in deep ocean hydrothermal plumes.</title>
        <authorList>
            <person name="Zhou Z."/>
            <person name="Liu Y."/>
            <person name="Pan J."/>
            <person name="Cron B.R."/>
            <person name="Toner B.M."/>
            <person name="Anantharaman K."/>
            <person name="Breier J.A."/>
            <person name="Dick G.J."/>
            <person name="Li M."/>
        </authorList>
    </citation>
    <scope>NUCLEOTIDE SEQUENCE</scope>
    <source>
        <strain evidence="1">SZUA-1523</strain>
    </source>
</reference>
<accession>A0A833E9H5</accession>
<dbReference type="EMBL" id="DQVR01000085">
    <property type="protein sequence ID" value="HIQ24163.1"/>
    <property type="molecule type" value="Genomic_DNA"/>
</dbReference>
<evidence type="ECO:0000313" key="2">
    <source>
        <dbReference type="Proteomes" id="UP000600071"/>
    </source>
</evidence>
<dbReference type="Proteomes" id="UP000600071">
    <property type="component" value="Unassembled WGS sequence"/>
</dbReference>